<organism evidence="2 3">
    <name type="scientific">Clostridium thailandense</name>
    <dbReference type="NCBI Taxonomy" id="2794346"/>
    <lineage>
        <taxon>Bacteria</taxon>
        <taxon>Bacillati</taxon>
        <taxon>Bacillota</taxon>
        <taxon>Clostridia</taxon>
        <taxon>Eubacteriales</taxon>
        <taxon>Clostridiaceae</taxon>
        <taxon>Clostridium</taxon>
    </lineage>
</organism>
<sequence length="83" mass="9798">MNSIIDNIGKLITSFQDKITEIQVLVSRSLKIVTGIIVAFLIIYVIRECLSWRMQIKLQKQNEELLKRMNRIIDLLERNLKIK</sequence>
<name>A0A949TG14_9CLOT</name>
<gene>
    <name evidence="2" type="ORF">I6U48_04225</name>
</gene>
<feature type="transmembrane region" description="Helical" evidence="1">
    <location>
        <begin position="32"/>
        <end position="50"/>
    </location>
</feature>
<proteinExistence type="predicted"/>
<protein>
    <submittedName>
        <fullName evidence="2">Uncharacterized protein</fullName>
    </submittedName>
</protein>
<evidence type="ECO:0000313" key="3">
    <source>
        <dbReference type="Proteomes" id="UP000694308"/>
    </source>
</evidence>
<comment type="caution">
    <text evidence="2">The sequence shown here is derived from an EMBL/GenBank/DDBJ whole genome shotgun (WGS) entry which is preliminary data.</text>
</comment>
<reference evidence="2" key="1">
    <citation type="submission" date="2020-12" db="EMBL/GenBank/DDBJ databases">
        <title>Clostridium thailandense sp. nov., a novel acetogenic bacterium isolated from peat land soil in Thailand.</title>
        <authorList>
            <person name="Chaikitkaew S."/>
            <person name="Birkeland N.K."/>
        </authorList>
    </citation>
    <scope>NUCLEOTIDE SEQUENCE</scope>
    <source>
        <strain evidence="2">PL3</strain>
    </source>
</reference>
<dbReference type="AlphaFoldDB" id="A0A949TG14"/>
<dbReference type="EMBL" id="JAEEGC010000018">
    <property type="protein sequence ID" value="MBV7272124.1"/>
    <property type="molecule type" value="Genomic_DNA"/>
</dbReference>
<evidence type="ECO:0000313" key="2">
    <source>
        <dbReference type="EMBL" id="MBV7272124.1"/>
    </source>
</evidence>
<keyword evidence="1" id="KW-0812">Transmembrane</keyword>
<keyword evidence="1" id="KW-1133">Transmembrane helix</keyword>
<keyword evidence="3" id="KW-1185">Reference proteome</keyword>
<evidence type="ECO:0000256" key="1">
    <source>
        <dbReference type="SAM" id="Phobius"/>
    </source>
</evidence>
<dbReference type="RefSeq" id="WP_218319155.1">
    <property type="nucleotide sequence ID" value="NZ_JAEEGC010000018.1"/>
</dbReference>
<dbReference type="Proteomes" id="UP000694308">
    <property type="component" value="Unassembled WGS sequence"/>
</dbReference>
<accession>A0A949TG14</accession>
<keyword evidence="1" id="KW-0472">Membrane</keyword>